<keyword evidence="1" id="KW-0732">Signal</keyword>
<evidence type="ECO:0000256" key="1">
    <source>
        <dbReference type="SAM" id="SignalP"/>
    </source>
</evidence>
<dbReference type="EMBL" id="NXLQ01000004">
    <property type="protein sequence ID" value="RDU66502.1"/>
    <property type="molecule type" value="Genomic_DNA"/>
</dbReference>
<sequence length="331" mass="37923">MKQFLLLMSLIFFHSAAFAENLSAQNPSSQGAKTMKQRYFSTPFLSYFYSDDEGVQYDERQKFVTKKGFAGRYPIDIIESASGVQDKNGYDIYASDIVRLQDFKKPLVVKYDEKVGFYLSCEWGETLCKAEFGEKIIDKKMADTKTTDDIGRLKDALSNINPSKLQVIGNVRNHRFRALKQVFTHRGYTSIIALIRRDEGQWLNGYVLFDKGAFFRIFPAFRDIPGNVNVAGFRNGVGSDFADWSENRSQLYTYEAFDFAVSIPITYAEFGYKSSVLEESGFEQEETDPFVVFGFSLSELPDKSMHLSEERAMQNIDEMIDVYEAKLQALR</sequence>
<dbReference type="OrthoDB" id="1809393at2"/>
<organism evidence="2 3">
    <name type="scientific">Helicobacter didelphidarum</name>
    <dbReference type="NCBI Taxonomy" id="2040648"/>
    <lineage>
        <taxon>Bacteria</taxon>
        <taxon>Pseudomonadati</taxon>
        <taxon>Campylobacterota</taxon>
        <taxon>Epsilonproteobacteria</taxon>
        <taxon>Campylobacterales</taxon>
        <taxon>Helicobacteraceae</taxon>
        <taxon>Helicobacter</taxon>
    </lineage>
</organism>
<dbReference type="InterPro" id="IPR023385">
    <property type="entry name" value="YopX-like_C"/>
</dbReference>
<dbReference type="Proteomes" id="UP000256379">
    <property type="component" value="Unassembled WGS sequence"/>
</dbReference>
<reference evidence="2 3" key="1">
    <citation type="submission" date="2018-04" db="EMBL/GenBank/DDBJ databases">
        <title>Novel Campyloabacter and Helicobacter Species and Strains.</title>
        <authorList>
            <person name="Mannion A.J."/>
            <person name="Shen Z."/>
            <person name="Fox J.G."/>
        </authorList>
    </citation>
    <scope>NUCLEOTIDE SEQUENCE [LARGE SCALE GENOMIC DNA]</scope>
    <source>
        <strain evidence="2 3">MIT 17-337</strain>
    </source>
</reference>
<dbReference type="Gene3D" id="2.30.30.290">
    <property type="entry name" value="YopX-like domains"/>
    <property type="match status" value="1"/>
</dbReference>
<evidence type="ECO:0008006" key="4">
    <source>
        <dbReference type="Google" id="ProtNLM"/>
    </source>
</evidence>
<evidence type="ECO:0000313" key="3">
    <source>
        <dbReference type="Proteomes" id="UP000256379"/>
    </source>
</evidence>
<proteinExistence type="predicted"/>
<protein>
    <recommendedName>
        <fullName evidence="4">Tle cognate immunity protein 4 C-terminal domain-containing protein</fullName>
    </recommendedName>
</protein>
<feature type="chain" id="PRO_5017736841" description="Tle cognate immunity protein 4 C-terminal domain-containing protein" evidence="1">
    <location>
        <begin position="20"/>
        <end position="331"/>
    </location>
</feature>
<dbReference type="SUPFAM" id="SSF159006">
    <property type="entry name" value="YopX-like"/>
    <property type="match status" value="1"/>
</dbReference>
<gene>
    <name evidence="2" type="ORF">CQA53_03390</name>
</gene>
<comment type="caution">
    <text evidence="2">The sequence shown here is derived from an EMBL/GenBank/DDBJ whole genome shotgun (WGS) entry which is preliminary data.</text>
</comment>
<evidence type="ECO:0000313" key="2">
    <source>
        <dbReference type="EMBL" id="RDU66502.1"/>
    </source>
</evidence>
<accession>A0A3D8IMR5</accession>
<feature type="signal peptide" evidence="1">
    <location>
        <begin position="1"/>
        <end position="19"/>
    </location>
</feature>
<dbReference type="RefSeq" id="WP_115542624.1">
    <property type="nucleotide sequence ID" value="NZ_NXLQ01000004.1"/>
</dbReference>
<name>A0A3D8IMR5_9HELI</name>
<keyword evidence="3" id="KW-1185">Reference proteome</keyword>
<dbReference type="AlphaFoldDB" id="A0A3D8IMR5"/>